<evidence type="ECO:0000313" key="4">
    <source>
        <dbReference type="Proteomes" id="UP000265926"/>
    </source>
</evidence>
<protein>
    <submittedName>
        <fullName evidence="3">SusF/SusE family outer membrane protein</fullName>
    </submittedName>
</protein>
<sequence length="505" mass="55324">MKHNRFQLKYIQAAKMLGTTIMFITLTFCFGGFLNSCQQDEDIVILKGDPVSLSLSANELVLSQEAYANTSLVISWSRGSNQGTGSSISYILEVDKAGNNFASAKTYDLGKGVYEKSFTVSGLNDLILNFWDIQAGTTAEFEVKVTANVTNEDVEDGVTEIKSFTVTTYKPVSPELYIVGDATPNGWDITGATPLTASTSKPWLFTYQGQLTTGNFKFAVSQDECGCQDFYTQDPAYEGRLVYNEGGSGDDVQWQISESGNYKLTVNLVDLTIDVEKLAGPAFLNLYIIGDASPSGWNIGNPEAFTRDGDDPFVFTYEATLSPGDFKISTFKGDWCDGEWLNATQSDQVLTATDYIVTQGCEGPDNKWHVTEETQGRYNITVNLYSGTIEIEPVMLYLIGDGGPNGWDIGAPEPMIYANGIYTFTGALGADNPTGEFKFSKYQGDWCDGDWLIAATPNQSVTNGSYKIRHGCEGDDNKWKLQDGDAGNYTITIDLDSENITIIKQ</sequence>
<accession>A0A399SX28</accession>
<dbReference type="GO" id="GO:0019867">
    <property type="term" value="C:outer membrane"/>
    <property type="evidence" value="ECO:0007669"/>
    <property type="project" value="InterPro"/>
</dbReference>
<dbReference type="InterPro" id="IPR025970">
    <property type="entry name" value="SusE"/>
</dbReference>
<dbReference type="EMBL" id="QWGR01000009">
    <property type="protein sequence ID" value="RIJ47239.1"/>
    <property type="molecule type" value="Genomic_DNA"/>
</dbReference>
<proteinExistence type="predicted"/>
<dbReference type="RefSeq" id="WP_119438956.1">
    <property type="nucleotide sequence ID" value="NZ_QWGR01000009.1"/>
</dbReference>
<dbReference type="OrthoDB" id="975117at2"/>
<dbReference type="Gene3D" id="2.60.40.3620">
    <property type="match status" value="3"/>
</dbReference>
<dbReference type="Pfam" id="PF14292">
    <property type="entry name" value="SusE"/>
    <property type="match status" value="1"/>
</dbReference>
<keyword evidence="1" id="KW-0472">Membrane</keyword>
<comment type="caution">
    <text evidence="3">The sequence shown here is derived from an EMBL/GenBank/DDBJ whole genome shotgun (WGS) entry which is preliminary data.</text>
</comment>
<organism evidence="3 4">
    <name type="scientific">Maribellus luteus</name>
    <dbReference type="NCBI Taxonomy" id="2305463"/>
    <lineage>
        <taxon>Bacteria</taxon>
        <taxon>Pseudomonadati</taxon>
        <taxon>Bacteroidota</taxon>
        <taxon>Bacteroidia</taxon>
        <taxon>Marinilabiliales</taxon>
        <taxon>Prolixibacteraceae</taxon>
        <taxon>Maribellus</taxon>
    </lineage>
</organism>
<reference evidence="3 4" key="1">
    <citation type="submission" date="2018-08" db="EMBL/GenBank/DDBJ databases">
        <title>Pallidiluteibacterium maritimus gen. nov., sp. nov., isolated from coastal sediment.</title>
        <authorList>
            <person name="Zhou L.Y."/>
        </authorList>
    </citation>
    <scope>NUCLEOTIDE SEQUENCE [LARGE SCALE GENOMIC DNA]</scope>
    <source>
        <strain evidence="3 4">XSD2</strain>
    </source>
</reference>
<dbReference type="AlphaFoldDB" id="A0A399SX28"/>
<dbReference type="GO" id="GO:2001070">
    <property type="term" value="F:starch binding"/>
    <property type="evidence" value="ECO:0007669"/>
    <property type="project" value="InterPro"/>
</dbReference>
<keyword evidence="1" id="KW-0812">Transmembrane</keyword>
<evidence type="ECO:0000313" key="3">
    <source>
        <dbReference type="EMBL" id="RIJ47239.1"/>
    </source>
</evidence>
<evidence type="ECO:0000259" key="2">
    <source>
        <dbReference type="Pfam" id="PF14292"/>
    </source>
</evidence>
<feature type="transmembrane region" description="Helical" evidence="1">
    <location>
        <begin position="12"/>
        <end position="34"/>
    </location>
</feature>
<evidence type="ECO:0000256" key="1">
    <source>
        <dbReference type="SAM" id="Phobius"/>
    </source>
</evidence>
<gene>
    <name evidence="3" type="ORF">D1614_15905</name>
</gene>
<feature type="domain" description="SusE outer membrane protein" evidence="2">
    <location>
        <begin position="40"/>
        <end position="145"/>
    </location>
</feature>
<keyword evidence="4" id="KW-1185">Reference proteome</keyword>
<keyword evidence="1" id="KW-1133">Transmembrane helix</keyword>
<dbReference type="Proteomes" id="UP000265926">
    <property type="component" value="Unassembled WGS sequence"/>
</dbReference>
<name>A0A399SX28_9BACT</name>